<dbReference type="Proteomes" id="UP000694523">
    <property type="component" value="Unplaced"/>
</dbReference>
<name>A0A8C6U5D9_9GOBI</name>
<dbReference type="Ensembl" id="ENSNMLT00000033395.1">
    <property type="protein sequence ID" value="ENSNMLP00000029941.1"/>
    <property type="gene ID" value="ENSNMLG00000018844.1"/>
</dbReference>
<organism evidence="1 2">
    <name type="scientific">Neogobius melanostomus</name>
    <name type="common">round goby</name>
    <dbReference type="NCBI Taxonomy" id="47308"/>
    <lineage>
        <taxon>Eukaryota</taxon>
        <taxon>Metazoa</taxon>
        <taxon>Chordata</taxon>
        <taxon>Craniata</taxon>
        <taxon>Vertebrata</taxon>
        <taxon>Euteleostomi</taxon>
        <taxon>Actinopterygii</taxon>
        <taxon>Neopterygii</taxon>
        <taxon>Teleostei</taxon>
        <taxon>Neoteleostei</taxon>
        <taxon>Acanthomorphata</taxon>
        <taxon>Gobiaria</taxon>
        <taxon>Gobiiformes</taxon>
        <taxon>Gobioidei</taxon>
        <taxon>Gobiidae</taxon>
        <taxon>Benthophilinae</taxon>
        <taxon>Neogobiini</taxon>
        <taxon>Neogobius</taxon>
    </lineage>
</organism>
<proteinExistence type="predicted"/>
<sequence length="122" mass="13864">MNASTKRLAELITVTPYSLNGKTVLANFLRHNRECWRTIQDYNRSKDPGLSCSGDLEFESCWPTVIKDCNGVVIVLSPDFSRATSRKSKHGMFISTQGLQGSQCLLIEEPEDNRLYREMCIM</sequence>
<evidence type="ECO:0000313" key="1">
    <source>
        <dbReference type="Ensembl" id="ENSNMLP00000029941.1"/>
    </source>
</evidence>
<dbReference type="AlphaFoldDB" id="A0A8C6U5D9"/>
<accession>A0A8C6U5D9</accession>
<reference evidence="1" key="2">
    <citation type="submission" date="2025-09" db="UniProtKB">
        <authorList>
            <consortium name="Ensembl"/>
        </authorList>
    </citation>
    <scope>IDENTIFICATION</scope>
</reference>
<evidence type="ECO:0000313" key="2">
    <source>
        <dbReference type="Proteomes" id="UP000694523"/>
    </source>
</evidence>
<reference evidence="1" key="1">
    <citation type="submission" date="2025-08" db="UniProtKB">
        <authorList>
            <consortium name="Ensembl"/>
        </authorList>
    </citation>
    <scope>IDENTIFICATION</scope>
</reference>
<protein>
    <submittedName>
        <fullName evidence="1">Uncharacterized protein</fullName>
    </submittedName>
</protein>
<keyword evidence="2" id="KW-1185">Reference proteome</keyword>